<sequence length="180" mass="19725">MKSNDLKRIREGLGLTQQQLAEALHTTRVSIARYEAGMRRIPGMVRVALDQLQRKTDIPMAGIVAAGSPIEAVPQSELVDVPASMLRGGDTFALRVKGESMKDDGILPGDLVIVRKQDTARNGQTVVALVNRDATIKTYFKKDSHIELHPANEAMEPIIVRPADEFHIEGIVIGVIRHCA</sequence>
<evidence type="ECO:0000313" key="15">
    <source>
        <dbReference type="Proteomes" id="UP000069205"/>
    </source>
</evidence>
<evidence type="ECO:0000256" key="9">
    <source>
        <dbReference type="ARBA" id="ARBA00023163"/>
    </source>
</evidence>
<dbReference type="GO" id="GO:0003677">
    <property type="term" value="F:DNA binding"/>
    <property type="evidence" value="ECO:0007669"/>
    <property type="project" value="UniProtKB-KW"/>
</dbReference>
<dbReference type="EC" id="3.4.21.88" evidence="14"/>
<dbReference type="InterPro" id="IPR050077">
    <property type="entry name" value="LexA_repressor"/>
</dbReference>
<dbReference type="FunFam" id="2.10.109.10:FF:000001">
    <property type="entry name" value="LexA repressor"/>
    <property type="match status" value="1"/>
</dbReference>
<keyword evidence="2" id="KW-0678">Repressor</keyword>
<dbReference type="InterPro" id="IPR039418">
    <property type="entry name" value="LexA-like"/>
</dbReference>
<dbReference type="STRING" id="42253.NITMOv2_1532"/>
<comment type="similarity">
    <text evidence="1 12">Belongs to the peptidase S24 family.</text>
</comment>
<dbReference type="SUPFAM" id="SSF51306">
    <property type="entry name" value="LexA/Signal peptidase"/>
    <property type="match status" value="1"/>
</dbReference>
<evidence type="ECO:0000256" key="8">
    <source>
        <dbReference type="ARBA" id="ARBA00023125"/>
    </source>
</evidence>
<evidence type="ECO:0000256" key="12">
    <source>
        <dbReference type="RuleBase" id="RU003991"/>
    </source>
</evidence>
<dbReference type="GO" id="GO:0006281">
    <property type="term" value="P:DNA repair"/>
    <property type="evidence" value="ECO:0007669"/>
    <property type="project" value="UniProtKB-KW"/>
</dbReference>
<dbReference type="EMBL" id="CP011801">
    <property type="protein sequence ID" value="ALA57957.1"/>
    <property type="molecule type" value="Genomic_DNA"/>
</dbReference>
<dbReference type="InterPro" id="IPR010982">
    <property type="entry name" value="Lambda_DNA-bd_dom_sf"/>
</dbReference>
<dbReference type="SMART" id="SM00530">
    <property type="entry name" value="HTH_XRE"/>
    <property type="match status" value="1"/>
</dbReference>
<dbReference type="Proteomes" id="UP000069205">
    <property type="component" value="Chromosome"/>
</dbReference>
<keyword evidence="3" id="KW-0235">DNA replication</keyword>
<dbReference type="PANTHER" id="PTHR33516">
    <property type="entry name" value="LEXA REPRESSOR"/>
    <property type="match status" value="1"/>
</dbReference>
<keyword evidence="4" id="KW-0227">DNA damage</keyword>
<dbReference type="InterPro" id="IPR006200">
    <property type="entry name" value="LexA"/>
</dbReference>
<dbReference type="InterPro" id="IPR036286">
    <property type="entry name" value="LexA/Signal_pep-like_sf"/>
</dbReference>
<protein>
    <submittedName>
        <fullName evidence="14">LexA repressor</fullName>
        <ecNumber evidence="14">3.4.21.88</ecNumber>
    </submittedName>
</protein>
<evidence type="ECO:0000256" key="2">
    <source>
        <dbReference type="ARBA" id="ARBA00022491"/>
    </source>
</evidence>
<evidence type="ECO:0000256" key="11">
    <source>
        <dbReference type="ARBA" id="ARBA00023236"/>
    </source>
</evidence>
<dbReference type="PRINTS" id="PR00726">
    <property type="entry name" value="LEXASERPTASE"/>
</dbReference>
<evidence type="ECO:0000259" key="13">
    <source>
        <dbReference type="PROSITE" id="PS50943"/>
    </source>
</evidence>
<keyword evidence="6 12" id="KW-0068">Autocatalytic cleavage</keyword>
<dbReference type="InterPro" id="IPR001387">
    <property type="entry name" value="Cro/C1-type_HTH"/>
</dbReference>
<dbReference type="PATRIC" id="fig|42253.5.peg.1507"/>
<name>A0A0K2GBJ9_NITMO</name>
<proteinExistence type="inferred from homology"/>
<dbReference type="PROSITE" id="PS50943">
    <property type="entry name" value="HTH_CROC1"/>
    <property type="match status" value="1"/>
</dbReference>
<dbReference type="InterPro" id="IPR015927">
    <property type="entry name" value="Peptidase_S24_S26A/B/C"/>
</dbReference>
<accession>A0A0K2GBJ9</accession>
<dbReference type="SUPFAM" id="SSF47413">
    <property type="entry name" value="lambda repressor-like DNA-binding domains"/>
    <property type="match status" value="1"/>
</dbReference>
<keyword evidence="7" id="KW-0805">Transcription regulation</keyword>
<dbReference type="GO" id="GO:0004252">
    <property type="term" value="F:serine-type endopeptidase activity"/>
    <property type="evidence" value="ECO:0007669"/>
    <property type="project" value="UniProtKB-EC"/>
</dbReference>
<evidence type="ECO:0000256" key="1">
    <source>
        <dbReference type="ARBA" id="ARBA00007484"/>
    </source>
</evidence>
<dbReference type="GO" id="GO:0006260">
    <property type="term" value="P:DNA replication"/>
    <property type="evidence" value="ECO:0007669"/>
    <property type="project" value="UniProtKB-KW"/>
</dbReference>
<keyword evidence="15" id="KW-1185">Reference proteome</keyword>
<evidence type="ECO:0000313" key="14">
    <source>
        <dbReference type="EMBL" id="ALA57957.1"/>
    </source>
</evidence>
<dbReference type="GO" id="GO:0009432">
    <property type="term" value="P:SOS response"/>
    <property type="evidence" value="ECO:0007669"/>
    <property type="project" value="UniProtKB-KW"/>
</dbReference>
<evidence type="ECO:0000256" key="6">
    <source>
        <dbReference type="ARBA" id="ARBA00022813"/>
    </source>
</evidence>
<keyword evidence="11" id="KW-0742">SOS response</keyword>
<dbReference type="RefSeq" id="WP_053379188.1">
    <property type="nucleotide sequence ID" value="NZ_CP011801.1"/>
</dbReference>
<dbReference type="Gene3D" id="2.10.109.10">
    <property type="entry name" value="Umud Fragment, subunit A"/>
    <property type="match status" value="1"/>
</dbReference>
<dbReference type="KEGG" id="nmv:NITMOv2_1532"/>
<keyword evidence="5 12" id="KW-0378">Hydrolase</keyword>
<evidence type="ECO:0000256" key="7">
    <source>
        <dbReference type="ARBA" id="ARBA00023015"/>
    </source>
</evidence>
<dbReference type="PANTHER" id="PTHR33516:SF2">
    <property type="entry name" value="LEXA REPRESSOR-RELATED"/>
    <property type="match status" value="1"/>
</dbReference>
<evidence type="ECO:0000256" key="4">
    <source>
        <dbReference type="ARBA" id="ARBA00022763"/>
    </source>
</evidence>
<dbReference type="NCBIfam" id="TIGR00498">
    <property type="entry name" value="lexA"/>
    <property type="match status" value="1"/>
</dbReference>
<reference evidence="14 15" key="1">
    <citation type="journal article" date="2015" name="Proc. Natl. Acad. Sci. U.S.A.">
        <title>Expanded metabolic versatility of ubiquitous nitrite-oxidizing bacteria from the genus Nitrospira.</title>
        <authorList>
            <person name="Koch H."/>
            <person name="Lucker S."/>
            <person name="Albertsen M."/>
            <person name="Kitzinger K."/>
            <person name="Herbold C."/>
            <person name="Spieck E."/>
            <person name="Nielsen P.H."/>
            <person name="Wagner M."/>
            <person name="Daims H."/>
        </authorList>
    </citation>
    <scope>NUCLEOTIDE SEQUENCE [LARGE SCALE GENOMIC DNA]</scope>
    <source>
        <strain evidence="14 15">NSP M-1</strain>
    </source>
</reference>
<dbReference type="Pfam" id="PF00717">
    <property type="entry name" value="Peptidase_S24"/>
    <property type="match status" value="1"/>
</dbReference>
<keyword evidence="9" id="KW-0804">Transcription</keyword>
<dbReference type="Gene3D" id="1.10.260.40">
    <property type="entry name" value="lambda repressor-like DNA-binding domains"/>
    <property type="match status" value="1"/>
</dbReference>
<feature type="domain" description="HTH cro/C1-type" evidence="13">
    <location>
        <begin position="6"/>
        <end position="41"/>
    </location>
</feature>
<dbReference type="AlphaFoldDB" id="A0A0K2GBJ9"/>
<dbReference type="Pfam" id="PF01381">
    <property type="entry name" value="HTH_3"/>
    <property type="match status" value="1"/>
</dbReference>
<dbReference type="GO" id="GO:0045892">
    <property type="term" value="P:negative regulation of DNA-templated transcription"/>
    <property type="evidence" value="ECO:0007669"/>
    <property type="project" value="InterPro"/>
</dbReference>
<gene>
    <name evidence="14" type="primary">lexA</name>
    <name evidence="14" type="ORF">NITMOv2_1532</name>
</gene>
<dbReference type="InterPro" id="IPR006197">
    <property type="entry name" value="Peptidase_S24_LexA"/>
</dbReference>
<dbReference type="CDD" id="cd06529">
    <property type="entry name" value="S24_LexA-like"/>
    <property type="match status" value="1"/>
</dbReference>
<keyword evidence="10" id="KW-0234">DNA repair</keyword>
<evidence type="ECO:0000256" key="5">
    <source>
        <dbReference type="ARBA" id="ARBA00022801"/>
    </source>
</evidence>
<evidence type="ECO:0000256" key="10">
    <source>
        <dbReference type="ARBA" id="ARBA00023204"/>
    </source>
</evidence>
<keyword evidence="8" id="KW-0238">DNA-binding</keyword>
<evidence type="ECO:0000256" key="3">
    <source>
        <dbReference type="ARBA" id="ARBA00022705"/>
    </source>
</evidence>
<dbReference type="CDD" id="cd00093">
    <property type="entry name" value="HTH_XRE"/>
    <property type="match status" value="1"/>
</dbReference>
<organism evidence="14 15">
    <name type="scientific">Nitrospira moscoviensis</name>
    <dbReference type="NCBI Taxonomy" id="42253"/>
    <lineage>
        <taxon>Bacteria</taxon>
        <taxon>Pseudomonadati</taxon>
        <taxon>Nitrospirota</taxon>
        <taxon>Nitrospiria</taxon>
        <taxon>Nitrospirales</taxon>
        <taxon>Nitrospiraceae</taxon>
        <taxon>Nitrospira</taxon>
    </lineage>
</organism>